<evidence type="ECO:0000256" key="3">
    <source>
        <dbReference type="SAM" id="MobiDB-lite"/>
    </source>
</evidence>
<dbReference type="EMBL" id="JABCKI010005867">
    <property type="protein sequence ID" value="KAG5637029.1"/>
    <property type="molecule type" value="Genomic_DNA"/>
</dbReference>
<dbReference type="Pfam" id="PF00018">
    <property type="entry name" value="SH3_1"/>
    <property type="match status" value="1"/>
</dbReference>
<feature type="domain" description="SH3" evidence="4">
    <location>
        <begin position="1"/>
        <end position="38"/>
    </location>
</feature>
<comment type="caution">
    <text evidence="5">The sequence shown here is derived from an EMBL/GenBank/DDBJ whole genome shotgun (WGS) entry which is preliminary data.</text>
</comment>
<dbReference type="OrthoDB" id="5983572at2759"/>
<feature type="compositionally biased region" description="Pro residues" evidence="3">
    <location>
        <begin position="73"/>
        <end position="93"/>
    </location>
</feature>
<gene>
    <name evidence="5" type="ORF">H0H81_006024</name>
</gene>
<keyword evidence="1 2" id="KW-0728">SH3 domain</keyword>
<sequence length="150" mass="15792">MSSDIIDIVSENNPEWWTGRLNGRQGIFPSNYVERLPPPQGPPPGPQGPAPVSYGEKPYPPPGTPGGYTPSYYSPPPGYPPPNVYQGPPPPQGPQGYAPYGGPPPPGPPAQQPVQTAPPQPQSEPPKQGGLGSSLGNTVRIDSLCLELHF</sequence>
<proteinExistence type="predicted"/>
<feature type="region of interest" description="Disordered" evidence="3">
    <location>
        <begin position="1"/>
        <end position="138"/>
    </location>
</feature>
<evidence type="ECO:0000256" key="1">
    <source>
        <dbReference type="ARBA" id="ARBA00022443"/>
    </source>
</evidence>
<dbReference type="SUPFAM" id="SSF50044">
    <property type="entry name" value="SH3-domain"/>
    <property type="match status" value="1"/>
</dbReference>
<dbReference type="Proteomes" id="UP000717328">
    <property type="component" value="Unassembled WGS sequence"/>
</dbReference>
<organism evidence="5 6">
    <name type="scientific">Sphagnurus paluster</name>
    <dbReference type="NCBI Taxonomy" id="117069"/>
    <lineage>
        <taxon>Eukaryota</taxon>
        <taxon>Fungi</taxon>
        <taxon>Dikarya</taxon>
        <taxon>Basidiomycota</taxon>
        <taxon>Agaricomycotina</taxon>
        <taxon>Agaricomycetes</taxon>
        <taxon>Agaricomycetidae</taxon>
        <taxon>Agaricales</taxon>
        <taxon>Tricholomatineae</taxon>
        <taxon>Lyophyllaceae</taxon>
        <taxon>Sphagnurus</taxon>
    </lineage>
</organism>
<reference evidence="5" key="2">
    <citation type="submission" date="2021-10" db="EMBL/GenBank/DDBJ databases">
        <title>Phylogenomics reveals ancestral predisposition of the termite-cultivated fungus Termitomyces towards a domesticated lifestyle.</title>
        <authorList>
            <person name="Auxier B."/>
            <person name="Grum-Grzhimaylo A."/>
            <person name="Cardenas M.E."/>
            <person name="Lodge J.D."/>
            <person name="Laessoe T."/>
            <person name="Pedersen O."/>
            <person name="Smith M.E."/>
            <person name="Kuyper T.W."/>
            <person name="Franco-Molano E.A."/>
            <person name="Baroni T.J."/>
            <person name="Aanen D.K."/>
        </authorList>
    </citation>
    <scope>NUCLEOTIDE SEQUENCE</scope>
    <source>
        <strain evidence="5">D49</strain>
    </source>
</reference>
<accession>A0A9P7FRK4</accession>
<feature type="compositionally biased region" description="Pro residues" evidence="3">
    <location>
        <begin position="36"/>
        <end position="49"/>
    </location>
</feature>
<evidence type="ECO:0000313" key="6">
    <source>
        <dbReference type="Proteomes" id="UP000717328"/>
    </source>
</evidence>
<dbReference type="Gene3D" id="2.30.30.40">
    <property type="entry name" value="SH3 Domains"/>
    <property type="match status" value="1"/>
</dbReference>
<dbReference type="InterPro" id="IPR001452">
    <property type="entry name" value="SH3_domain"/>
</dbReference>
<evidence type="ECO:0000256" key="2">
    <source>
        <dbReference type="PROSITE-ProRule" id="PRU00192"/>
    </source>
</evidence>
<keyword evidence="6" id="KW-1185">Reference proteome</keyword>
<dbReference type="InterPro" id="IPR036028">
    <property type="entry name" value="SH3-like_dom_sf"/>
</dbReference>
<dbReference type="AlphaFoldDB" id="A0A9P7FRK4"/>
<feature type="compositionally biased region" description="Pro residues" evidence="3">
    <location>
        <begin position="101"/>
        <end position="124"/>
    </location>
</feature>
<reference evidence="5" key="1">
    <citation type="submission" date="2021-02" db="EMBL/GenBank/DDBJ databases">
        <authorList>
            <person name="Nieuwenhuis M."/>
            <person name="Van De Peppel L.J.J."/>
        </authorList>
    </citation>
    <scope>NUCLEOTIDE SEQUENCE</scope>
    <source>
        <strain evidence="5">D49</strain>
    </source>
</reference>
<dbReference type="PROSITE" id="PS50002">
    <property type="entry name" value="SH3"/>
    <property type="match status" value="1"/>
</dbReference>
<protein>
    <recommendedName>
        <fullName evidence="4">SH3 domain-containing protein</fullName>
    </recommendedName>
</protein>
<evidence type="ECO:0000259" key="4">
    <source>
        <dbReference type="PROSITE" id="PS50002"/>
    </source>
</evidence>
<name>A0A9P7FRK4_9AGAR</name>
<evidence type="ECO:0000313" key="5">
    <source>
        <dbReference type="EMBL" id="KAG5637029.1"/>
    </source>
</evidence>